<reference evidence="2" key="1">
    <citation type="submission" date="2020-06" db="EMBL/GenBank/DDBJ databases">
        <title>Genomes of multiple members of Pneumocystis genus reveal paths to human pathogen Pneumocystis jirovecii.</title>
        <authorList>
            <person name="Cisse O.H."/>
            <person name="Ma L."/>
            <person name="Dekker J."/>
            <person name="Khil P."/>
            <person name="Jo J."/>
            <person name="Brenchley J."/>
            <person name="Blair R."/>
            <person name="Pahar B."/>
            <person name="Chabe M."/>
            <person name="Van Rompay K.A."/>
            <person name="Keesler R."/>
            <person name="Sukura A."/>
            <person name="Hirsch V."/>
            <person name="Kutty G."/>
            <person name="Liu Y."/>
            <person name="Peng L."/>
            <person name="Chen J."/>
            <person name="Song J."/>
            <person name="Weissenbacher-Lang C."/>
            <person name="Xu J."/>
            <person name="Upham N.S."/>
            <person name="Stajich J.E."/>
            <person name="Cuomo C.A."/>
            <person name="Cushion M.T."/>
            <person name="Kovacs J.A."/>
        </authorList>
    </citation>
    <scope>NUCLEOTIDE SEQUENCE</scope>
    <source>
        <strain evidence="2">2A</strain>
    </source>
</reference>
<feature type="signal peptide" evidence="1">
    <location>
        <begin position="1"/>
        <end position="22"/>
    </location>
</feature>
<dbReference type="Proteomes" id="UP000663699">
    <property type="component" value="Chromosome 15"/>
</dbReference>
<dbReference type="Pfam" id="PF26163">
    <property type="entry name" value="mS26"/>
    <property type="match status" value="1"/>
</dbReference>
<dbReference type="OrthoDB" id="5353585at2759"/>
<dbReference type="CDD" id="cd23703">
    <property type="entry name" value="mS26_PET12"/>
    <property type="match status" value="1"/>
</dbReference>
<feature type="chain" id="PRO_5034028844" description="Ribosomal protein S15" evidence="1">
    <location>
        <begin position="23"/>
        <end position="267"/>
    </location>
</feature>
<organism evidence="2 3">
    <name type="scientific">Pneumocystis wakefieldiae</name>
    <dbReference type="NCBI Taxonomy" id="38082"/>
    <lineage>
        <taxon>Eukaryota</taxon>
        <taxon>Fungi</taxon>
        <taxon>Dikarya</taxon>
        <taxon>Ascomycota</taxon>
        <taxon>Taphrinomycotina</taxon>
        <taxon>Pneumocystomycetes</taxon>
        <taxon>Pneumocystaceae</taxon>
        <taxon>Pneumocystis</taxon>
    </lineage>
</organism>
<keyword evidence="1" id="KW-0732">Signal</keyword>
<gene>
    <name evidence="2" type="ORF">MERGE_001328</name>
</gene>
<evidence type="ECO:0008006" key="4">
    <source>
        <dbReference type="Google" id="ProtNLM"/>
    </source>
</evidence>
<evidence type="ECO:0000313" key="3">
    <source>
        <dbReference type="Proteomes" id="UP000663699"/>
    </source>
</evidence>
<accession>A0A899FYQ4</accession>
<dbReference type="InterPro" id="IPR058940">
    <property type="entry name" value="mS26_fungi"/>
</dbReference>
<dbReference type="EMBL" id="CP054546">
    <property type="protein sequence ID" value="QSL66941.1"/>
    <property type="molecule type" value="Genomic_DNA"/>
</dbReference>
<sequence length="267" mass="31161">MTVSRGYVSLLFLSMGLKFALKRCFFCSTRSHNYVPGVKGYAPDIYPPRNISFECKKKPKYPDLHKTVAEPKLKDERNTWKSKMKVLRRKYLTEYVMEQKKKDLEKIQEKKKTNEMIKAQELTLCAQRHHRYSVPTIKSLVQDDYPLAHPNKLEQIKKKRNNYQITKDKDKMERLRHFLTLYSHSEKFIASLEELDDAVNNSFQEIPTGSPPSYSIQFLYDKRNSFLNSKDAVHPEIYDALLGTVDGGKLGPDELTELCKMQGKTNI</sequence>
<proteinExistence type="predicted"/>
<keyword evidence="3" id="KW-1185">Reference proteome</keyword>
<evidence type="ECO:0000313" key="2">
    <source>
        <dbReference type="EMBL" id="QSL66941.1"/>
    </source>
</evidence>
<name>A0A899FYQ4_9ASCO</name>
<evidence type="ECO:0000256" key="1">
    <source>
        <dbReference type="SAM" id="SignalP"/>
    </source>
</evidence>
<protein>
    <recommendedName>
        <fullName evidence="4">Ribosomal protein S15</fullName>
    </recommendedName>
</protein>
<dbReference type="AlphaFoldDB" id="A0A899FYQ4"/>